<organism evidence="2 3">
    <name type="scientific">Helicobacter muridarum</name>
    <dbReference type="NCBI Taxonomy" id="216"/>
    <lineage>
        <taxon>Bacteria</taxon>
        <taxon>Pseudomonadati</taxon>
        <taxon>Campylobacterota</taxon>
        <taxon>Epsilonproteobacteria</taxon>
        <taxon>Campylobacterales</taxon>
        <taxon>Helicobacteraceae</taxon>
        <taxon>Helicobacter</taxon>
    </lineage>
</organism>
<feature type="transmembrane region" description="Helical" evidence="1">
    <location>
        <begin position="20"/>
        <end position="49"/>
    </location>
</feature>
<keyword evidence="1" id="KW-0812">Transmembrane</keyword>
<dbReference type="EMBL" id="UGJE01000002">
    <property type="protein sequence ID" value="STQ86718.1"/>
    <property type="molecule type" value="Genomic_DNA"/>
</dbReference>
<evidence type="ECO:0000313" key="3">
    <source>
        <dbReference type="Proteomes" id="UP000255139"/>
    </source>
</evidence>
<dbReference type="Proteomes" id="UP000255139">
    <property type="component" value="Unassembled WGS sequence"/>
</dbReference>
<gene>
    <name evidence="2" type="ORF">NCTC12714_01529</name>
</gene>
<evidence type="ECO:0000313" key="2">
    <source>
        <dbReference type="EMBL" id="STQ86718.1"/>
    </source>
</evidence>
<reference evidence="2 3" key="1">
    <citation type="submission" date="2018-06" db="EMBL/GenBank/DDBJ databases">
        <authorList>
            <consortium name="Pathogen Informatics"/>
            <person name="Doyle S."/>
        </authorList>
    </citation>
    <scope>NUCLEOTIDE SEQUENCE [LARGE SCALE GENOMIC DNA]</scope>
    <source>
        <strain evidence="2 3">NCTC12714</strain>
    </source>
</reference>
<keyword evidence="1" id="KW-0472">Membrane</keyword>
<proteinExistence type="predicted"/>
<dbReference type="AlphaFoldDB" id="A0A377PUS2"/>
<accession>A0A377PUS2</accession>
<evidence type="ECO:0000256" key="1">
    <source>
        <dbReference type="SAM" id="Phobius"/>
    </source>
</evidence>
<keyword evidence="1" id="KW-1133">Transmembrane helix</keyword>
<name>A0A377PUS2_9HELI</name>
<protein>
    <submittedName>
        <fullName evidence="2">Uncharacterized protein</fullName>
    </submittedName>
</protein>
<keyword evidence="3" id="KW-1185">Reference proteome</keyword>
<sequence>MGGMGIVPLYVPEKSLKIHLCIFIIFMLKAFVFIFVCLDLRLMVCFVSLSG</sequence>